<evidence type="ECO:0000256" key="1">
    <source>
        <dbReference type="ARBA" id="ARBA00008874"/>
    </source>
</evidence>
<feature type="coiled-coil region" evidence="2">
    <location>
        <begin position="577"/>
        <end position="611"/>
    </location>
</feature>
<protein>
    <recommendedName>
        <fullName evidence="4">Protein kinase domain-containing protein</fullName>
    </recommendedName>
</protein>
<evidence type="ECO:0000256" key="3">
    <source>
        <dbReference type="SAM" id="MobiDB-lite"/>
    </source>
</evidence>
<feature type="region of interest" description="Disordered" evidence="3">
    <location>
        <begin position="352"/>
        <end position="430"/>
    </location>
</feature>
<reference evidence="5" key="2">
    <citation type="journal article" date="2023" name="Int. J. Mol. Sci.">
        <title>De Novo Assembly and Annotation of 11 Diverse Shrub Willow (Salix) Genomes Reveals Novel Gene Organization in Sex-Linked Regions.</title>
        <authorList>
            <person name="Hyden B."/>
            <person name="Feng K."/>
            <person name="Yates T.B."/>
            <person name="Jawdy S."/>
            <person name="Cereghino C."/>
            <person name="Smart L.B."/>
            <person name="Muchero W."/>
        </authorList>
    </citation>
    <scope>NUCLEOTIDE SEQUENCE</scope>
    <source>
        <tissue evidence="5">Shoot tip</tissue>
    </source>
</reference>
<evidence type="ECO:0000313" key="5">
    <source>
        <dbReference type="EMBL" id="KAJ6393449.1"/>
    </source>
</evidence>
<evidence type="ECO:0000259" key="4">
    <source>
        <dbReference type="PROSITE" id="PS50011"/>
    </source>
</evidence>
<dbReference type="EMBL" id="JAPFFI010000005">
    <property type="protein sequence ID" value="KAJ6393449.1"/>
    <property type="molecule type" value="Genomic_DNA"/>
</dbReference>
<comment type="caution">
    <text evidence="5">The sequence shown here is derived from an EMBL/GenBank/DDBJ whole genome shotgun (WGS) entry which is preliminary data.</text>
</comment>
<dbReference type="SUPFAM" id="SSF56112">
    <property type="entry name" value="Protein kinase-like (PK-like)"/>
    <property type="match status" value="1"/>
</dbReference>
<dbReference type="Pfam" id="PF00069">
    <property type="entry name" value="Pkinase"/>
    <property type="match status" value="1"/>
</dbReference>
<dbReference type="InterPro" id="IPR047173">
    <property type="entry name" value="STRAD_A/B-like"/>
</dbReference>
<dbReference type="PROSITE" id="PS50011">
    <property type="entry name" value="PROTEIN_KINASE_DOM"/>
    <property type="match status" value="1"/>
</dbReference>
<reference evidence="5" key="1">
    <citation type="submission" date="2022-10" db="EMBL/GenBank/DDBJ databases">
        <authorList>
            <person name="Hyden B.L."/>
            <person name="Feng K."/>
            <person name="Yates T."/>
            <person name="Jawdy S."/>
            <person name="Smart L.B."/>
            <person name="Muchero W."/>
        </authorList>
    </citation>
    <scope>NUCLEOTIDE SEQUENCE</scope>
    <source>
        <tissue evidence="5">Shoot tip</tissue>
    </source>
</reference>
<sequence length="622" mass="69372">MFGNGTQDDIRREAQTMNLIDHPNVIRAYCSFVVDQNLWVVMPFMAEGSCLHLMKIAYQEGFEESAIGSILKETLKALEYLHRQGHIHRDVKAGNILLDTNGIVKLADFGVSACMFDTGDRQRSRNTFVGTPCWMAPEVLQPGSGYNSKADIWSFGITALELAHGHAPFSKYPPMKVLLMTIQNAPPSFNYDRDKKFSKSFKEMVAMCLVKDQTKRPTAEKLIKHSFFKNAKPPEISVKKLFADLPPLWNRVKTIQLKDAAQLALKKMPSAEEEALSQSEYQRGVSAWNFDLEDLKAQASLVRDDDDDIPEMREEDESIKFGGGKAAIGSQSSSVKVNSYSEIQQADLEKVGWKRNESSSEAKASTSESIMAQAKAKTLKSGQTHSGLLMPGTVLSQSLSERGRTSERFENEIHPTAERPTPPIKSSGGFIDSLDEKSKTNLVQIKGRFSVTSENLDLVKDIPLSTVPRWSSQSPLRKSASVGEWMFEQKQMPVNQPPKEISNNSVHALLLPHLQNLFQQTSIQQDIIMSLLNSLQPAEAIEAAQNGKLLPSPHGSENNGSVEVAPSEREISLLIKITEHQKRMMNLTDELNAERQKYVQLQKQLKAISGREENGERSEVDA</sequence>
<evidence type="ECO:0000256" key="2">
    <source>
        <dbReference type="SAM" id="Coils"/>
    </source>
</evidence>
<keyword evidence="6" id="KW-1185">Reference proteome</keyword>
<accession>A0ABQ9C3F6</accession>
<comment type="similarity">
    <text evidence="1">Belongs to the protein kinase superfamily. STE Ser/Thr protein kinase family. STE20 subfamily.</text>
</comment>
<dbReference type="PANTHER" id="PTHR48014:SF21">
    <property type="entry name" value="SERINE_THREONINE-PROTEIN KINASE FRAY2"/>
    <property type="match status" value="1"/>
</dbReference>
<dbReference type="SMART" id="SM00220">
    <property type="entry name" value="S_TKc"/>
    <property type="match status" value="1"/>
</dbReference>
<proteinExistence type="inferred from homology"/>
<evidence type="ECO:0000313" key="6">
    <source>
        <dbReference type="Proteomes" id="UP001141253"/>
    </source>
</evidence>
<dbReference type="Proteomes" id="UP001141253">
    <property type="component" value="Chromosome 1"/>
</dbReference>
<feature type="compositionally biased region" description="Basic and acidic residues" evidence="3">
    <location>
        <begin position="401"/>
        <end position="417"/>
    </location>
</feature>
<name>A0ABQ9C3F6_9ROSI</name>
<dbReference type="Gene3D" id="3.30.200.20">
    <property type="entry name" value="Phosphorylase Kinase, domain 1"/>
    <property type="match status" value="1"/>
</dbReference>
<dbReference type="InterPro" id="IPR011009">
    <property type="entry name" value="Kinase-like_dom_sf"/>
</dbReference>
<feature type="domain" description="Protein kinase" evidence="4">
    <location>
        <begin position="1"/>
        <end position="228"/>
    </location>
</feature>
<organism evidence="5 6">
    <name type="scientific">Salix suchowensis</name>
    <dbReference type="NCBI Taxonomy" id="1278906"/>
    <lineage>
        <taxon>Eukaryota</taxon>
        <taxon>Viridiplantae</taxon>
        <taxon>Streptophyta</taxon>
        <taxon>Embryophyta</taxon>
        <taxon>Tracheophyta</taxon>
        <taxon>Spermatophyta</taxon>
        <taxon>Magnoliopsida</taxon>
        <taxon>eudicotyledons</taxon>
        <taxon>Gunneridae</taxon>
        <taxon>Pentapetalae</taxon>
        <taxon>rosids</taxon>
        <taxon>fabids</taxon>
        <taxon>Malpighiales</taxon>
        <taxon>Salicaceae</taxon>
        <taxon>Saliceae</taxon>
        <taxon>Salix</taxon>
    </lineage>
</organism>
<keyword evidence="2" id="KW-0175">Coiled coil</keyword>
<dbReference type="Gene3D" id="1.10.510.10">
    <property type="entry name" value="Transferase(Phosphotransferase) domain 1"/>
    <property type="match status" value="1"/>
</dbReference>
<dbReference type="InterPro" id="IPR000719">
    <property type="entry name" value="Prot_kinase_dom"/>
</dbReference>
<gene>
    <name evidence="5" type="ORF">OIU77_022826</name>
</gene>
<dbReference type="PANTHER" id="PTHR48014">
    <property type="entry name" value="SERINE/THREONINE-PROTEIN KINASE FRAY2"/>
    <property type="match status" value="1"/>
</dbReference>